<dbReference type="RefSeq" id="WP_107494228.1">
    <property type="nucleotide sequence ID" value="NZ_PZKC01000011.1"/>
</dbReference>
<dbReference type="CDD" id="cd07178">
    <property type="entry name" value="terB_like_YebE"/>
    <property type="match status" value="1"/>
</dbReference>
<evidence type="ECO:0000313" key="1">
    <source>
        <dbReference type="EMBL" id="PTD95708.1"/>
    </source>
</evidence>
<dbReference type="Proteomes" id="UP000241193">
    <property type="component" value="Unassembled WGS sequence"/>
</dbReference>
<dbReference type="OrthoDB" id="5459344at2"/>
<dbReference type="Gene3D" id="1.10.3680.10">
    <property type="entry name" value="TerB-like"/>
    <property type="match status" value="1"/>
</dbReference>
<sequence>MSFGNLIGQILQQGMSAKGGDRLQHSLGAQGLGDLLGSVLGGAGGSSPAGASGGLGGLLGAALGGGRGSGGAADLIGAMLGGARAPASGGQSGSGGMAVLAALAMAAFKNWTAQGGALAGFAGGEPEARAAIAELTAPDTERLVLRAMLCAAKADGVVDEEEIERIVGKISGDGVSAEERQYLVDELHRPLDLPGLIRDVPNAAVAAQVYGASLLAIDLDTAAERDYMRRLAAGLRLDADAVARLHQLTGAPLP</sequence>
<comment type="caution">
    <text evidence="1">The sequence shown here is derived from an EMBL/GenBank/DDBJ whole genome shotgun (WGS) entry which is preliminary data.</text>
</comment>
<reference evidence="1 2" key="2">
    <citation type="submission" date="2018-04" db="EMBL/GenBank/DDBJ databases">
        <title>Thauera lacus sp. nov., isolated from an saline lake in Inner Mongolia, China.</title>
        <authorList>
            <person name="Liang Q.-Y."/>
        </authorList>
    </citation>
    <scope>NUCLEOTIDE SEQUENCE [LARGE SCALE GENOMIC DNA]</scope>
    <source>
        <strain evidence="1 2">D20</strain>
    </source>
</reference>
<dbReference type="EMBL" id="PZKC01000011">
    <property type="protein sequence ID" value="PTD95708.1"/>
    <property type="molecule type" value="Genomic_DNA"/>
</dbReference>
<dbReference type="Pfam" id="PF04391">
    <property type="entry name" value="DUF533"/>
    <property type="match status" value="1"/>
</dbReference>
<keyword evidence="2" id="KW-1185">Reference proteome</keyword>
<proteinExistence type="predicted"/>
<accession>A0A2T4ID93</accession>
<dbReference type="InterPro" id="IPR029024">
    <property type="entry name" value="TerB-like"/>
</dbReference>
<dbReference type="SUPFAM" id="SSF158682">
    <property type="entry name" value="TerB-like"/>
    <property type="match status" value="1"/>
</dbReference>
<dbReference type="AlphaFoldDB" id="A0A2T4ID93"/>
<dbReference type="InterPro" id="IPR007486">
    <property type="entry name" value="YebE"/>
</dbReference>
<name>A0A2T4ID93_9RHOO</name>
<evidence type="ECO:0000313" key="2">
    <source>
        <dbReference type="Proteomes" id="UP000241193"/>
    </source>
</evidence>
<gene>
    <name evidence="1" type="ORF">C8261_13425</name>
</gene>
<reference evidence="1 2" key="1">
    <citation type="submission" date="2018-03" db="EMBL/GenBank/DDBJ databases">
        <authorList>
            <person name="Keele B.F."/>
        </authorList>
    </citation>
    <scope>NUCLEOTIDE SEQUENCE [LARGE SCALE GENOMIC DNA]</scope>
    <source>
        <strain evidence="1 2">D20</strain>
    </source>
</reference>
<protein>
    <submittedName>
        <fullName evidence="1">DUF533 domain-containing protein</fullName>
    </submittedName>
</protein>
<organism evidence="1 2">
    <name type="scientific">Pseudothauera lacus</name>
    <dbReference type="NCBI Taxonomy" id="2136175"/>
    <lineage>
        <taxon>Bacteria</taxon>
        <taxon>Pseudomonadati</taxon>
        <taxon>Pseudomonadota</taxon>
        <taxon>Betaproteobacteria</taxon>
        <taxon>Rhodocyclales</taxon>
        <taxon>Zoogloeaceae</taxon>
        <taxon>Pseudothauera</taxon>
    </lineage>
</organism>